<comment type="caution">
    <text evidence="2">The sequence shown here is derived from an EMBL/GenBank/DDBJ whole genome shotgun (WGS) entry which is preliminary data.</text>
</comment>
<dbReference type="InterPro" id="IPR001845">
    <property type="entry name" value="HTH_ArsR_DNA-bd_dom"/>
</dbReference>
<name>A0ABW7Q5E9_9MICO</name>
<dbReference type="InterPro" id="IPR011991">
    <property type="entry name" value="ArsR-like_HTH"/>
</dbReference>
<keyword evidence="3" id="KW-1185">Reference proteome</keyword>
<dbReference type="InterPro" id="IPR036388">
    <property type="entry name" value="WH-like_DNA-bd_sf"/>
</dbReference>
<protein>
    <submittedName>
        <fullName evidence="2">Helix-turn-helix transcriptional regulator</fullName>
    </submittedName>
</protein>
<dbReference type="InterPro" id="IPR036390">
    <property type="entry name" value="WH_DNA-bd_sf"/>
</dbReference>
<dbReference type="Pfam" id="PF12840">
    <property type="entry name" value="HTH_20"/>
    <property type="match status" value="1"/>
</dbReference>
<gene>
    <name evidence="2" type="ORF">ACH3VR_03615</name>
</gene>
<dbReference type="CDD" id="cd00090">
    <property type="entry name" value="HTH_ARSR"/>
    <property type="match status" value="1"/>
</dbReference>
<dbReference type="Proteomes" id="UP001610861">
    <property type="component" value="Unassembled WGS sequence"/>
</dbReference>
<evidence type="ECO:0000259" key="1">
    <source>
        <dbReference type="SMART" id="SM00418"/>
    </source>
</evidence>
<dbReference type="EMBL" id="JBIQWL010000001">
    <property type="protein sequence ID" value="MFH8249442.1"/>
    <property type="molecule type" value="Genomic_DNA"/>
</dbReference>
<dbReference type="SMART" id="SM00418">
    <property type="entry name" value="HTH_ARSR"/>
    <property type="match status" value="1"/>
</dbReference>
<accession>A0ABW7Q5E9</accession>
<sequence>MVSENRLDGVAALGDPVRRRLYRLTLERPVGRDEAADAVGIPRSTAAFHLDRLADAGLVAVSYRRLSGRTGPGAGRPSKLYAATSADVVASVPERHYDLAGGLLASAIERAEEHGMPVREALEHEARATGADLGARDADLEGALVRCGFEPRDDGEGGILLENCPFHALATAHTDLVCTANVSFVRGLAEGTGDEREAVLAPRAGHCCVHVRVAP</sequence>
<proteinExistence type="predicted"/>
<dbReference type="RefSeq" id="WP_396639378.1">
    <property type="nucleotide sequence ID" value="NZ_JBIQWL010000001.1"/>
</dbReference>
<evidence type="ECO:0000313" key="2">
    <source>
        <dbReference type="EMBL" id="MFH8249442.1"/>
    </source>
</evidence>
<dbReference type="Gene3D" id="1.10.10.10">
    <property type="entry name" value="Winged helix-like DNA-binding domain superfamily/Winged helix DNA-binding domain"/>
    <property type="match status" value="1"/>
</dbReference>
<evidence type="ECO:0000313" key="3">
    <source>
        <dbReference type="Proteomes" id="UP001610861"/>
    </source>
</evidence>
<reference evidence="2 3" key="1">
    <citation type="submission" date="2024-09" db="EMBL/GenBank/DDBJ databases">
        <authorList>
            <person name="Pan X."/>
        </authorList>
    </citation>
    <scope>NUCLEOTIDE SEQUENCE [LARGE SCALE GENOMIC DNA]</scope>
    <source>
        <strain evidence="2 3">B2969</strain>
    </source>
</reference>
<feature type="domain" description="HTH arsR-type" evidence="1">
    <location>
        <begin position="8"/>
        <end position="97"/>
    </location>
</feature>
<dbReference type="SUPFAM" id="SSF46785">
    <property type="entry name" value="Winged helix' DNA-binding domain"/>
    <property type="match status" value="1"/>
</dbReference>
<organism evidence="2 3">
    <name type="scientific">Microbacterium alkaliflavum</name>
    <dbReference type="NCBI Taxonomy" id="3248839"/>
    <lineage>
        <taxon>Bacteria</taxon>
        <taxon>Bacillati</taxon>
        <taxon>Actinomycetota</taxon>
        <taxon>Actinomycetes</taxon>
        <taxon>Micrococcales</taxon>
        <taxon>Microbacteriaceae</taxon>
        <taxon>Microbacterium</taxon>
    </lineage>
</organism>